<evidence type="ECO:0000256" key="1">
    <source>
        <dbReference type="SAM" id="MobiDB-lite"/>
    </source>
</evidence>
<organism evidence="2 3">
    <name type="scientific">Actinomadura miaoliensis</name>
    <dbReference type="NCBI Taxonomy" id="430685"/>
    <lineage>
        <taxon>Bacteria</taxon>
        <taxon>Bacillati</taxon>
        <taxon>Actinomycetota</taxon>
        <taxon>Actinomycetes</taxon>
        <taxon>Streptosporangiales</taxon>
        <taxon>Thermomonosporaceae</taxon>
        <taxon>Actinomadura</taxon>
    </lineage>
</organism>
<dbReference type="EMBL" id="BAAAZG010000052">
    <property type="protein sequence ID" value="GAA4095559.1"/>
    <property type="molecule type" value="Genomic_DNA"/>
</dbReference>
<evidence type="ECO:0000313" key="2">
    <source>
        <dbReference type="EMBL" id="GAA4095559.1"/>
    </source>
</evidence>
<protein>
    <submittedName>
        <fullName evidence="2">Uncharacterized protein</fullName>
    </submittedName>
</protein>
<gene>
    <name evidence="2" type="ORF">GCM10022214_68410</name>
</gene>
<dbReference type="Proteomes" id="UP001500683">
    <property type="component" value="Unassembled WGS sequence"/>
</dbReference>
<reference evidence="3" key="1">
    <citation type="journal article" date="2019" name="Int. J. Syst. Evol. Microbiol.">
        <title>The Global Catalogue of Microorganisms (GCM) 10K type strain sequencing project: providing services to taxonomists for standard genome sequencing and annotation.</title>
        <authorList>
            <consortium name="The Broad Institute Genomics Platform"/>
            <consortium name="The Broad Institute Genome Sequencing Center for Infectious Disease"/>
            <person name="Wu L."/>
            <person name="Ma J."/>
        </authorList>
    </citation>
    <scope>NUCLEOTIDE SEQUENCE [LARGE SCALE GENOMIC DNA]</scope>
    <source>
        <strain evidence="3">JCM 16702</strain>
    </source>
</reference>
<comment type="caution">
    <text evidence="2">The sequence shown here is derived from an EMBL/GenBank/DDBJ whole genome shotgun (WGS) entry which is preliminary data.</text>
</comment>
<feature type="region of interest" description="Disordered" evidence="1">
    <location>
        <begin position="1"/>
        <end position="21"/>
    </location>
</feature>
<evidence type="ECO:0000313" key="3">
    <source>
        <dbReference type="Proteomes" id="UP001500683"/>
    </source>
</evidence>
<proteinExistence type="predicted"/>
<accession>A0ABP7WS45</accession>
<sequence length="166" mass="17774">MAMGGACWTGAIPPVPEDRERSMTDPLTLAIAAAAAGKAVELTGQPVKDGIVAISRKVRERFRGRPADEEVLSGAIADPDDAERVARLTEALRRAIEEAPAFADDLQSAVRHAMDQDPDFRAHVENRLQQARTATATSGDGVTNILNAPAEKVVQMRDVDGGIHFH</sequence>
<name>A0ABP7WS45_9ACTN</name>
<keyword evidence="3" id="KW-1185">Reference proteome</keyword>